<dbReference type="InterPro" id="IPR022357">
    <property type="entry name" value="MIP_CS"/>
</dbReference>
<dbReference type="PANTHER" id="PTHR45724">
    <property type="entry name" value="AQUAPORIN NIP2-1"/>
    <property type="match status" value="1"/>
</dbReference>
<keyword evidence="9" id="KW-1185">Reference proteome</keyword>
<sequence length="215" mass="21471">MKQKFLAELLGTFGIVFAPVALSASGKLHGGDSSLAAAAWVSGLAVLAMITAFGHISAAHFNPAVTLGFAVSGKFPWKQVPGYVVAQVLGATLAAGLTALIFGAGAHGTHVPAVGASVLSCLVLEATLACLLMLLILAVATDPRASTPVAGVAIGLCVVFLVWIGGPLTGGSMNPARSLGPALVSGGAALTHGWIYLLGPCLGTTVAARLYAVFR</sequence>
<dbReference type="InterPro" id="IPR000425">
    <property type="entry name" value="MIP"/>
</dbReference>
<feature type="transmembrane region" description="Helical" evidence="7">
    <location>
        <begin position="152"/>
        <end position="173"/>
    </location>
</feature>
<feature type="transmembrane region" description="Helical" evidence="7">
    <location>
        <begin position="39"/>
        <end position="61"/>
    </location>
</feature>
<feature type="transmembrane region" description="Helical" evidence="7">
    <location>
        <begin position="116"/>
        <end position="140"/>
    </location>
</feature>
<keyword evidence="3 6" id="KW-0812">Transmembrane</keyword>
<feature type="transmembrane region" description="Helical" evidence="7">
    <location>
        <begin position="82"/>
        <end position="104"/>
    </location>
</feature>
<evidence type="ECO:0000256" key="4">
    <source>
        <dbReference type="ARBA" id="ARBA00022989"/>
    </source>
</evidence>
<reference evidence="8 9" key="1">
    <citation type="submission" date="2020-08" db="EMBL/GenBank/DDBJ databases">
        <title>Genomic Encyclopedia of Type Strains, Phase IV (KMG-IV): sequencing the most valuable type-strain genomes for metagenomic binning, comparative biology and taxonomic classification.</title>
        <authorList>
            <person name="Goeker M."/>
        </authorList>
    </citation>
    <scope>NUCLEOTIDE SEQUENCE [LARGE SCALE GENOMIC DNA]</scope>
    <source>
        <strain evidence="8 9">DSM 23562</strain>
    </source>
</reference>
<dbReference type="PRINTS" id="PR00783">
    <property type="entry name" value="MINTRINSICP"/>
</dbReference>
<evidence type="ECO:0000313" key="9">
    <source>
        <dbReference type="Proteomes" id="UP000520814"/>
    </source>
</evidence>
<evidence type="ECO:0000256" key="1">
    <source>
        <dbReference type="ARBA" id="ARBA00004141"/>
    </source>
</evidence>
<dbReference type="GO" id="GO:0016020">
    <property type="term" value="C:membrane"/>
    <property type="evidence" value="ECO:0007669"/>
    <property type="project" value="UniProtKB-SubCell"/>
</dbReference>
<gene>
    <name evidence="8" type="ORF">HNQ39_001109</name>
</gene>
<proteinExistence type="inferred from homology"/>
<dbReference type="PANTHER" id="PTHR45724:SF13">
    <property type="entry name" value="AQUAPORIN NIP1-1-RELATED"/>
    <property type="match status" value="1"/>
</dbReference>
<protein>
    <submittedName>
        <fullName evidence="8">MIP family channel proteins</fullName>
    </submittedName>
</protein>
<dbReference type="GO" id="GO:0015267">
    <property type="term" value="F:channel activity"/>
    <property type="evidence" value="ECO:0007669"/>
    <property type="project" value="InterPro"/>
</dbReference>
<evidence type="ECO:0000256" key="7">
    <source>
        <dbReference type="SAM" id="Phobius"/>
    </source>
</evidence>
<dbReference type="Gene3D" id="1.20.1080.10">
    <property type="entry name" value="Glycerol uptake facilitator protein"/>
    <property type="match status" value="1"/>
</dbReference>
<keyword evidence="4 7" id="KW-1133">Transmembrane helix</keyword>
<evidence type="ECO:0000256" key="2">
    <source>
        <dbReference type="ARBA" id="ARBA00022448"/>
    </source>
</evidence>
<dbReference type="Proteomes" id="UP000520814">
    <property type="component" value="Unassembled WGS sequence"/>
</dbReference>
<dbReference type="PROSITE" id="PS00221">
    <property type="entry name" value="MIP"/>
    <property type="match status" value="1"/>
</dbReference>
<dbReference type="InterPro" id="IPR034294">
    <property type="entry name" value="Aquaporin_transptr"/>
</dbReference>
<dbReference type="Pfam" id="PF00230">
    <property type="entry name" value="MIP"/>
    <property type="match status" value="1"/>
</dbReference>
<evidence type="ECO:0000313" key="8">
    <source>
        <dbReference type="EMBL" id="MBB6049347.1"/>
    </source>
</evidence>
<evidence type="ECO:0000256" key="5">
    <source>
        <dbReference type="ARBA" id="ARBA00023136"/>
    </source>
</evidence>
<comment type="caution">
    <text evidence="8">The sequence shown here is derived from an EMBL/GenBank/DDBJ whole genome shotgun (WGS) entry which is preliminary data.</text>
</comment>
<keyword evidence="5 7" id="KW-0472">Membrane</keyword>
<dbReference type="RefSeq" id="WP_184192957.1">
    <property type="nucleotide sequence ID" value="NZ_JACHGW010000001.1"/>
</dbReference>
<dbReference type="InterPro" id="IPR023271">
    <property type="entry name" value="Aquaporin-like"/>
</dbReference>
<keyword evidence="2 6" id="KW-0813">Transport</keyword>
<dbReference type="EMBL" id="JACHGW010000001">
    <property type="protein sequence ID" value="MBB6049347.1"/>
    <property type="molecule type" value="Genomic_DNA"/>
</dbReference>
<dbReference type="SUPFAM" id="SSF81338">
    <property type="entry name" value="Aquaporin-like"/>
    <property type="match status" value="1"/>
</dbReference>
<dbReference type="AlphaFoldDB" id="A0A7W9SMF9"/>
<evidence type="ECO:0000256" key="6">
    <source>
        <dbReference type="RuleBase" id="RU000477"/>
    </source>
</evidence>
<evidence type="ECO:0000256" key="3">
    <source>
        <dbReference type="ARBA" id="ARBA00022692"/>
    </source>
</evidence>
<name>A0A7W9SMF9_ARMRO</name>
<organism evidence="8 9">
    <name type="scientific">Armatimonas rosea</name>
    <dbReference type="NCBI Taxonomy" id="685828"/>
    <lineage>
        <taxon>Bacteria</taxon>
        <taxon>Bacillati</taxon>
        <taxon>Armatimonadota</taxon>
        <taxon>Armatimonadia</taxon>
        <taxon>Armatimonadales</taxon>
        <taxon>Armatimonadaceae</taxon>
        <taxon>Armatimonas</taxon>
    </lineage>
</organism>
<comment type="similarity">
    <text evidence="6">Belongs to the MIP/aquaporin (TC 1.A.8) family.</text>
</comment>
<comment type="subcellular location">
    <subcellularLocation>
        <location evidence="1">Membrane</location>
        <topology evidence="1">Multi-pass membrane protein</topology>
    </subcellularLocation>
</comment>
<feature type="transmembrane region" description="Helical" evidence="7">
    <location>
        <begin position="193"/>
        <end position="214"/>
    </location>
</feature>
<accession>A0A7W9SMF9</accession>